<accession>A0A0F9BSK2</accession>
<name>A0A0F9BSK2_9ZZZZ</name>
<feature type="non-terminal residue" evidence="1">
    <location>
        <position position="26"/>
    </location>
</feature>
<comment type="caution">
    <text evidence="1">The sequence shown here is derived from an EMBL/GenBank/DDBJ whole genome shotgun (WGS) entry which is preliminary data.</text>
</comment>
<proteinExistence type="predicted"/>
<evidence type="ECO:0000313" key="1">
    <source>
        <dbReference type="EMBL" id="KKK93404.1"/>
    </source>
</evidence>
<organism evidence="1">
    <name type="scientific">marine sediment metagenome</name>
    <dbReference type="NCBI Taxonomy" id="412755"/>
    <lineage>
        <taxon>unclassified sequences</taxon>
        <taxon>metagenomes</taxon>
        <taxon>ecological metagenomes</taxon>
    </lineage>
</organism>
<dbReference type="EMBL" id="LAZR01047788">
    <property type="protein sequence ID" value="KKK93404.1"/>
    <property type="molecule type" value="Genomic_DNA"/>
</dbReference>
<reference evidence="1" key="1">
    <citation type="journal article" date="2015" name="Nature">
        <title>Complex archaea that bridge the gap between prokaryotes and eukaryotes.</title>
        <authorList>
            <person name="Spang A."/>
            <person name="Saw J.H."/>
            <person name="Jorgensen S.L."/>
            <person name="Zaremba-Niedzwiedzka K."/>
            <person name="Martijn J."/>
            <person name="Lind A.E."/>
            <person name="van Eijk R."/>
            <person name="Schleper C."/>
            <person name="Guy L."/>
            <person name="Ettema T.J."/>
        </authorList>
    </citation>
    <scope>NUCLEOTIDE SEQUENCE</scope>
</reference>
<protein>
    <submittedName>
        <fullName evidence="1">Uncharacterized protein</fullName>
    </submittedName>
</protein>
<gene>
    <name evidence="1" type="ORF">LCGC14_2693200</name>
</gene>
<dbReference type="AlphaFoldDB" id="A0A0F9BSK2"/>
<sequence length="26" mass="3071">MCFWRSLSFFESGVRLRDDKCSSLIS</sequence>